<proteinExistence type="predicted"/>
<gene>
    <name evidence="1" type="ORF">OJF2_32740</name>
</gene>
<dbReference type="KEGG" id="agv:OJF2_32740"/>
<evidence type="ECO:0000313" key="2">
    <source>
        <dbReference type="Proteomes" id="UP000324233"/>
    </source>
</evidence>
<keyword evidence="2" id="KW-1185">Reference proteome</keyword>
<reference evidence="1 2" key="1">
    <citation type="submission" date="2019-08" db="EMBL/GenBank/DDBJ databases">
        <title>Deep-cultivation of Planctomycetes and their phenomic and genomic characterization uncovers novel biology.</title>
        <authorList>
            <person name="Wiegand S."/>
            <person name="Jogler M."/>
            <person name="Boedeker C."/>
            <person name="Pinto D."/>
            <person name="Vollmers J."/>
            <person name="Rivas-Marin E."/>
            <person name="Kohn T."/>
            <person name="Peeters S.H."/>
            <person name="Heuer A."/>
            <person name="Rast P."/>
            <person name="Oberbeckmann S."/>
            <person name="Bunk B."/>
            <person name="Jeske O."/>
            <person name="Meyerdierks A."/>
            <person name="Storesund J.E."/>
            <person name="Kallscheuer N."/>
            <person name="Luecker S."/>
            <person name="Lage O.M."/>
            <person name="Pohl T."/>
            <person name="Merkel B.J."/>
            <person name="Hornburger P."/>
            <person name="Mueller R.-W."/>
            <person name="Bruemmer F."/>
            <person name="Labrenz M."/>
            <person name="Spormann A.M."/>
            <person name="Op den Camp H."/>
            <person name="Overmann J."/>
            <person name="Amann R."/>
            <person name="Jetten M.S.M."/>
            <person name="Mascher T."/>
            <person name="Medema M.H."/>
            <person name="Devos D.P."/>
            <person name="Kaster A.-K."/>
            <person name="Ovreas L."/>
            <person name="Rohde M."/>
            <person name="Galperin M.Y."/>
            <person name="Jogler C."/>
        </authorList>
    </citation>
    <scope>NUCLEOTIDE SEQUENCE [LARGE SCALE GENOMIC DNA]</scope>
    <source>
        <strain evidence="1 2">OJF2</strain>
    </source>
</reference>
<dbReference type="EMBL" id="CP042997">
    <property type="protein sequence ID" value="QEH34732.1"/>
    <property type="molecule type" value="Genomic_DNA"/>
</dbReference>
<sequence length="69" mass="7734">MTHSRQAASPYRSLVPARLRDRYKFCAAGVEAGPDPIMNPKLRDFQGLRMRYCGEGGRAFPAKARPIPE</sequence>
<organism evidence="1 2">
    <name type="scientific">Aquisphaera giovannonii</name>
    <dbReference type="NCBI Taxonomy" id="406548"/>
    <lineage>
        <taxon>Bacteria</taxon>
        <taxon>Pseudomonadati</taxon>
        <taxon>Planctomycetota</taxon>
        <taxon>Planctomycetia</taxon>
        <taxon>Isosphaerales</taxon>
        <taxon>Isosphaeraceae</taxon>
        <taxon>Aquisphaera</taxon>
    </lineage>
</organism>
<name>A0A5B9W236_9BACT</name>
<dbReference type="Proteomes" id="UP000324233">
    <property type="component" value="Chromosome"/>
</dbReference>
<evidence type="ECO:0000313" key="1">
    <source>
        <dbReference type="EMBL" id="QEH34732.1"/>
    </source>
</evidence>
<dbReference type="AlphaFoldDB" id="A0A5B9W236"/>
<protein>
    <submittedName>
        <fullName evidence="1">Uncharacterized protein</fullName>
    </submittedName>
</protein>
<accession>A0A5B9W236</accession>